<accession>A0AAV6UXW9</accession>
<gene>
    <name evidence="2" type="ORF">JTE90_013780</name>
</gene>
<organism evidence="2 3">
    <name type="scientific">Oedothorax gibbosus</name>
    <dbReference type="NCBI Taxonomy" id="931172"/>
    <lineage>
        <taxon>Eukaryota</taxon>
        <taxon>Metazoa</taxon>
        <taxon>Ecdysozoa</taxon>
        <taxon>Arthropoda</taxon>
        <taxon>Chelicerata</taxon>
        <taxon>Arachnida</taxon>
        <taxon>Araneae</taxon>
        <taxon>Araneomorphae</taxon>
        <taxon>Entelegynae</taxon>
        <taxon>Araneoidea</taxon>
        <taxon>Linyphiidae</taxon>
        <taxon>Erigoninae</taxon>
        <taxon>Oedothorax</taxon>
    </lineage>
</organism>
<evidence type="ECO:0000313" key="3">
    <source>
        <dbReference type="Proteomes" id="UP000827092"/>
    </source>
</evidence>
<evidence type="ECO:0000313" key="2">
    <source>
        <dbReference type="EMBL" id="KAG8189252.1"/>
    </source>
</evidence>
<feature type="region of interest" description="Disordered" evidence="1">
    <location>
        <begin position="189"/>
        <end position="217"/>
    </location>
</feature>
<dbReference type="AlphaFoldDB" id="A0AAV6UXW9"/>
<dbReference type="Proteomes" id="UP000827092">
    <property type="component" value="Unassembled WGS sequence"/>
</dbReference>
<keyword evidence="3" id="KW-1185">Reference proteome</keyword>
<protein>
    <submittedName>
        <fullName evidence="2">Uncharacterized protein</fullName>
    </submittedName>
</protein>
<feature type="compositionally biased region" description="Basic and acidic residues" evidence="1">
    <location>
        <begin position="265"/>
        <end position="278"/>
    </location>
</feature>
<dbReference type="EMBL" id="JAFNEN010000219">
    <property type="protein sequence ID" value="KAG8189252.1"/>
    <property type="molecule type" value="Genomic_DNA"/>
</dbReference>
<feature type="region of interest" description="Disordered" evidence="1">
    <location>
        <begin position="25"/>
        <end position="108"/>
    </location>
</feature>
<sequence>MTIKDLTDHWIGVPKSPYVHYTATVSSTTPTSPAPTSAPLATPKRSTKTKKRKKRKQNRKRRIDSDEMPQYRDVNNKDQYSDFDYDYDNYDNPSYNRQTSPRPYIMRSSASSPKTVYVNPSGSGSSPSVSAVYAGVPKVATYVVPSAKKYIVQRVNSHAIFVPPASDPSKMYSMASGSGMRRQDPFDYDDGASGGAHLGPQNGFPPRPVMNKITEAGGRQPCHGPECHQHHKGLVRFYWRRVVYPEGTRRGRRRPGRFRNRRRFRDGGRSPSDQKDVYAAEEDEDAEEDPEESEEENDEEEEEEDADESGESSNRRNRWRPKGYGHDLHEGSNYDDDDGRVYRDKRFAFKNQVRKRYR</sequence>
<feature type="compositionally biased region" description="Acidic residues" evidence="1">
    <location>
        <begin position="279"/>
        <end position="310"/>
    </location>
</feature>
<feature type="compositionally biased region" description="Basic residues" evidence="1">
    <location>
        <begin position="45"/>
        <end position="62"/>
    </location>
</feature>
<comment type="caution">
    <text evidence="2">The sequence shown here is derived from an EMBL/GenBank/DDBJ whole genome shotgun (WGS) entry which is preliminary data.</text>
</comment>
<reference evidence="2 3" key="1">
    <citation type="journal article" date="2022" name="Nat. Ecol. Evol.">
        <title>A masculinizing supergene underlies an exaggerated male reproductive morph in a spider.</title>
        <authorList>
            <person name="Hendrickx F."/>
            <person name="De Corte Z."/>
            <person name="Sonet G."/>
            <person name="Van Belleghem S.M."/>
            <person name="Kostlbacher S."/>
            <person name="Vangestel C."/>
        </authorList>
    </citation>
    <scope>NUCLEOTIDE SEQUENCE [LARGE SCALE GENOMIC DNA]</scope>
    <source>
        <strain evidence="2">W744_W776</strain>
    </source>
</reference>
<proteinExistence type="predicted"/>
<name>A0AAV6UXW9_9ARAC</name>
<feature type="region of interest" description="Disordered" evidence="1">
    <location>
        <begin position="249"/>
        <end position="358"/>
    </location>
</feature>
<evidence type="ECO:0000256" key="1">
    <source>
        <dbReference type="SAM" id="MobiDB-lite"/>
    </source>
</evidence>
<feature type="compositionally biased region" description="Basic residues" evidence="1">
    <location>
        <begin position="250"/>
        <end position="264"/>
    </location>
</feature>
<feature type="compositionally biased region" description="Low complexity" evidence="1">
    <location>
        <begin position="25"/>
        <end position="44"/>
    </location>
</feature>